<gene>
    <name evidence="7" type="ORF">VE01_05028</name>
</gene>
<dbReference type="InterPro" id="IPR017972">
    <property type="entry name" value="Cyt_P450_CS"/>
</dbReference>
<dbReference type="OrthoDB" id="1103324at2759"/>
<keyword evidence="5 6" id="KW-0349">Heme</keyword>
<dbReference type="GO" id="GO:0005506">
    <property type="term" value="F:iron ion binding"/>
    <property type="evidence" value="ECO:0007669"/>
    <property type="project" value="InterPro"/>
</dbReference>
<dbReference type="EMBL" id="KV460220">
    <property type="protein sequence ID" value="OBT97714.1"/>
    <property type="molecule type" value="Genomic_DNA"/>
</dbReference>
<evidence type="ECO:0000256" key="2">
    <source>
        <dbReference type="ARBA" id="ARBA00022723"/>
    </source>
</evidence>
<evidence type="ECO:0000313" key="8">
    <source>
        <dbReference type="Proteomes" id="UP000091956"/>
    </source>
</evidence>
<dbReference type="RefSeq" id="XP_018131447.1">
    <property type="nucleotide sequence ID" value="XM_018274494.2"/>
</dbReference>
<accession>A0A1B8GPG8</accession>
<dbReference type="InterPro" id="IPR050364">
    <property type="entry name" value="Cytochrome_P450_fung"/>
</dbReference>
<dbReference type="Proteomes" id="UP000091956">
    <property type="component" value="Unassembled WGS sequence"/>
</dbReference>
<comment type="similarity">
    <text evidence="1 6">Belongs to the cytochrome P450 family.</text>
</comment>
<dbReference type="InterPro" id="IPR002401">
    <property type="entry name" value="Cyt_P450_E_grp-I"/>
</dbReference>
<dbReference type="GeneID" id="28838414"/>
<dbReference type="AlphaFoldDB" id="A0A1B8GPG8"/>
<name>A0A1B8GPG8_9PEZI</name>
<dbReference type="Pfam" id="PF00067">
    <property type="entry name" value="p450"/>
    <property type="match status" value="1"/>
</dbReference>
<evidence type="ECO:0000256" key="5">
    <source>
        <dbReference type="PIRSR" id="PIRSR602401-1"/>
    </source>
</evidence>
<keyword evidence="4 5" id="KW-0408">Iron</keyword>
<dbReference type="Gene3D" id="1.10.630.10">
    <property type="entry name" value="Cytochrome P450"/>
    <property type="match status" value="1"/>
</dbReference>
<reference evidence="8" key="2">
    <citation type="journal article" date="2018" name="Nat. Commun.">
        <title>Extreme sensitivity to ultraviolet light in the fungal pathogen causing white-nose syndrome of bats.</title>
        <authorList>
            <person name="Palmer J.M."/>
            <person name="Drees K.P."/>
            <person name="Foster J.T."/>
            <person name="Lindner D.L."/>
        </authorList>
    </citation>
    <scope>NUCLEOTIDE SEQUENCE [LARGE SCALE GENOMIC DNA]</scope>
    <source>
        <strain evidence="8">UAMH 10579</strain>
    </source>
</reference>
<keyword evidence="6" id="KW-0503">Monooxygenase</keyword>
<evidence type="ECO:0000256" key="1">
    <source>
        <dbReference type="ARBA" id="ARBA00010617"/>
    </source>
</evidence>
<evidence type="ECO:0000256" key="4">
    <source>
        <dbReference type="ARBA" id="ARBA00023004"/>
    </source>
</evidence>
<dbReference type="GO" id="GO:0016705">
    <property type="term" value="F:oxidoreductase activity, acting on paired donors, with incorporation or reduction of molecular oxygen"/>
    <property type="evidence" value="ECO:0007669"/>
    <property type="project" value="InterPro"/>
</dbReference>
<comment type="cofactor">
    <cofactor evidence="5">
        <name>heme</name>
        <dbReference type="ChEBI" id="CHEBI:30413"/>
    </cofactor>
</comment>
<keyword evidence="8" id="KW-1185">Reference proteome</keyword>
<proteinExistence type="inferred from homology"/>
<dbReference type="PRINTS" id="PR00463">
    <property type="entry name" value="EP450I"/>
</dbReference>
<reference evidence="7 8" key="1">
    <citation type="submission" date="2016-03" db="EMBL/GenBank/DDBJ databases">
        <title>Comparative genomics of Pseudogymnoascus destructans, the fungus causing white-nose syndrome of bats.</title>
        <authorList>
            <person name="Palmer J.M."/>
            <person name="Drees K.P."/>
            <person name="Foster J.T."/>
            <person name="Lindner D.L."/>
        </authorList>
    </citation>
    <scope>NUCLEOTIDE SEQUENCE [LARGE SCALE GENOMIC DNA]</scope>
    <source>
        <strain evidence="7 8">UAMH 10579</strain>
    </source>
</reference>
<dbReference type="PROSITE" id="PS00086">
    <property type="entry name" value="CYTOCHROME_P450"/>
    <property type="match status" value="1"/>
</dbReference>
<evidence type="ECO:0000256" key="6">
    <source>
        <dbReference type="RuleBase" id="RU000461"/>
    </source>
</evidence>
<dbReference type="InterPro" id="IPR001128">
    <property type="entry name" value="Cyt_P450"/>
</dbReference>
<keyword evidence="3 6" id="KW-0560">Oxidoreductase</keyword>
<organism evidence="7 8">
    <name type="scientific">Pseudogymnoascus verrucosus</name>
    <dbReference type="NCBI Taxonomy" id="342668"/>
    <lineage>
        <taxon>Eukaryota</taxon>
        <taxon>Fungi</taxon>
        <taxon>Dikarya</taxon>
        <taxon>Ascomycota</taxon>
        <taxon>Pezizomycotina</taxon>
        <taxon>Leotiomycetes</taxon>
        <taxon>Thelebolales</taxon>
        <taxon>Thelebolaceae</taxon>
        <taxon>Pseudogymnoascus</taxon>
    </lineage>
</organism>
<dbReference type="InterPro" id="IPR036396">
    <property type="entry name" value="Cyt_P450_sf"/>
</dbReference>
<evidence type="ECO:0008006" key="9">
    <source>
        <dbReference type="Google" id="ProtNLM"/>
    </source>
</evidence>
<sequence length="521" mass="59398">MLLFLGLILLGGVFFLNYMRERRRPLPKGCKPLPGPPGLPIIGNLHQIPEDYPWRKFKEWSDMYGPIMEVKMGKERLIVLSNSETVKELLERRGQIYSSRPQTYMASEVLSDHLRPLLMPYGARWRRVRKFIHQMTMPTKATEYQSRQSRESLKLINDLLDEPTDFARHYYRYASGLIMGLTYDKEVRTGKEDYVQNIMQVNDTLEHIAKPGAFLADSLPILRYLPSILAPFKRIGKQAHKFEYNLFMQLINEIREKMNLHDSVTDCFAKEIVSSMENRGITEEEGAYACGTMFEAGSGTTSGALETLTMALLVYPEVLAKAQAELDKVCGDRLPQFDDQDDLPYINAVAKEALRWRPIVASGIAHLLIEDDYYKDYFLPANSTVIGNSWAIHMDPVVYPEPDRFNPDRFIDESFPTATKSEGVEYGAQRGHWAFGFGRRACPGQHIGERSMFIVIARLLWGFNFSRAVDANGKEVEIDTMDFTTGFNSKPNDFPANIEPRSPERKAVIQAAYADSLRSGS</sequence>
<dbReference type="SUPFAM" id="SSF48264">
    <property type="entry name" value="Cytochrome P450"/>
    <property type="match status" value="1"/>
</dbReference>
<evidence type="ECO:0000313" key="7">
    <source>
        <dbReference type="EMBL" id="OBT97714.1"/>
    </source>
</evidence>
<protein>
    <recommendedName>
        <fullName evidence="9">Cytochrome P450</fullName>
    </recommendedName>
</protein>
<keyword evidence="2 5" id="KW-0479">Metal-binding</keyword>
<dbReference type="STRING" id="342668.A0A1B8GPG8"/>
<dbReference type="PRINTS" id="PR00385">
    <property type="entry name" value="P450"/>
</dbReference>
<dbReference type="GO" id="GO:0004497">
    <property type="term" value="F:monooxygenase activity"/>
    <property type="evidence" value="ECO:0007669"/>
    <property type="project" value="UniProtKB-KW"/>
</dbReference>
<evidence type="ECO:0000256" key="3">
    <source>
        <dbReference type="ARBA" id="ARBA00023002"/>
    </source>
</evidence>
<dbReference type="CDD" id="cd11065">
    <property type="entry name" value="CYP64-like"/>
    <property type="match status" value="1"/>
</dbReference>
<dbReference type="GO" id="GO:0020037">
    <property type="term" value="F:heme binding"/>
    <property type="evidence" value="ECO:0007669"/>
    <property type="project" value="InterPro"/>
</dbReference>
<dbReference type="PANTHER" id="PTHR46300">
    <property type="entry name" value="P450, PUTATIVE (EUROFUNG)-RELATED-RELATED"/>
    <property type="match status" value="1"/>
</dbReference>
<feature type="binding site" description="axial binding residue" evidence="5">
    <location>
        <position position="442"/>
    </location>
    <ligand>
        <name>heme</name>
        <dbReference type="ChEBI" id="CHEBI:30413"/>
    </ligand>
    <ligandPart>
        <name>Fe</name>
        <dbReference type="ChEBI" id="CHEBI:18248"/>
    </ligandPart>
</feature>